<feature type="compositionally biased region" description="Acidic residues" evidence="1">
    <location>
        <begin position="22"/>
        <end position="54"/>
    </location>
</feature>
<dbReference type="GeneID" id="110249118"/>
<feature type="compositionally biased region" description="Polar residues" evidence="1">
    <location>
        <begin position="1"/>
        <end position="18"/>
    </location>
</feature>
<feature type="compositionally biased region" description="Basic and acidic residues" evidence="1">
    <location>
        <begin position="58"/>
        <end position="70"/>
    </location>
</feature>
<name>A0A913XYR2_EXADI</name>
<evidence type="ECO:0000313" key="2">
    <source>
        <dbReference type="EnsemblMetazoa" id="XP_020911356.1"/>
    </source>
</evidence>
<dbReference type="OMA" id="NWERIQD"/>
<dbReference type="Proteomes" id="UP000887567">
    <property type="component" value="Unplaced"/>
</dbReference>
<dbReference type="EnsemblMetazoa" id="XM_021055697.2">
    <property type="protein sequence ID" value="XP_020911356.1"/>
    <property type="gene ID" value="LOC110249118"/>
</dbReference>
<protein>
    <submittedName>
        <fullName evidence="2">Uncharacterized protein</fullName>
    </submittedName>
</protein>
<sequence length="174" mass="20561">MSYSGDEQLNSEASHVKNQSSTDDESDSMSDSQGSDESDSSQVSSDEDDDDDSGNWERIQDEARERHKNKFETLVRHYEQEGESHEVAEAKAENDLLPTYRKEFRKVLFEYLKWIHDLRKNYIFRQIMKTKQDLMDVDGFQWEEAMEAAIHKRKFMLNKLFQHIEIPDNVDVEM</sequence>
<dbReference type="AlphaFoldDB" id="A0A913XYR2"/>
<dbReference type="RefSeq" id="XP_020911356.1">
    <property type="nucleotide sequence ID" value="XM_021055697.2"/>
</dbReference>
<dbReference type="OrthoDB" id="5988764at2759"/>
<accession>A0A913XYR2</accession>
<keyword evidence="3" id="KW-1185">Reference proteome</keyword>
<reference evidence="2" key="1">
    <citation type="submission" date="2022-11" db="UniProtKB">
        <authorList>
            <consortium name="EnsemblMetazoa"/>
        </authorList>
    </citation>
    <scope>IDENTIFICATION</scope>
</reference>
<feature type="region of interest" description="Disordered" evidence="1">
    <location>
        <begin position="1"/>
        <end position="70"/>
    </location>
</feature>
<evidence type="ECO:0000256" key="1">
    <source>
        <dbReference type="SAM" id="MobiDB-lite"/>
    </source>
</evidence>
<dbReference type="KEGG" id="epa:110249118"/>
<evidence type="ECO:0000313" key="3">
    <source>
        <dbReference type="Proteomes" id="UP000887567"/>
    </source>
</evidence>
<proteinExistence type="predicted"/>
<organism evidence="2 3">
    <name type="scientific">Exaiptasia diaphana</name>
    <name type="common">Tropical sea anemone</name>
    <name type="synonym">Aiptasia pulchella</name>
    <dbReference type="NCBI Taxonomy" id="2652724"/>
    <lineage>
        <taxon>Eukaryota</taxon>
        <taxon>Metazoa</taxon>
        <taxon>Cnidaria</taxon>
        <taxon>Anthozoa</taxon>
        <taxon>Hexacorallia</taxon>
        <taxon>Actiniaria</taxon>
        <taxon>Aiptasiidae</taxon>
        <taxon>Exaiptasia</taxon>
    </lineage>
</organism>